<accession>A0AAV8Y7K4</accession>
<keyword evidence="3" id="KW-1185">Reference proteome</keyword>
<dbReference type="SMART" id="SM00595">
    <property type="entry name" value="MADF"/>
    <property type="match status" value="1"/>
</dbReference>
<feature type="domain" description="MADF" evidence="1">
    <location>
        <begin position="11"/>
        <end position="102"/>
    </location>
</feature>
<dbReference type="AlphaFoldDB" id="A0AAV8Y7K4"/>
<evidence type="ECO:0000259" key="1">
    <source>
        <dbReference type="PROSITE" id="PS51029"/>
    </source>
</evidence>
<sequence>MALWTHDKIIKLLELYKEAECLWNPRNPNHKCANKRHDALKEISLAVEFDVPEVKRKIKNLTRQFYRERMKYRKYKKSGAGSHFISKWFAYNYMLFLKDKNKVNSCMEGGLQSQAEKNLKVAA</sequence>
<organism evidence="2 3">
    <name type="scientific">Aromia moschata</name>
    <dbReference type="NCBI Taxonomy" id="1265417"/>
    <lineage>
        <taxon>Eukaryota</taxon>
        <taxon>Metazoa</taxon>
        <taxon>Ecdysozoa</taxon>
        <taxon>Arthropoda</taxon>
        <taxon>Hexapoda</taxon>
        <taxon>Insecta</taxon>
        <taxon>Pterygota</taxon>
        <taxon>Neoptera</taxon>
        <taxon>Endopterygota</taxon>
        <taxon>Coleoptera</taxon>
        <taxon>Polyphaga</taxon>
        <taxon>Cucujiformia</taxon>
        <taxon>Chrysomeloidea</taxon>
        <taxon>Cerambycidae</taxon>
        <taxon>Cerambycinae</taxon>
        <taxon>Callichromatini</taxon>
        <taxon>Aromia</taxon>
    </lineage>
</organism>
<proteinExistence type="predicted"/>
<reference evidence="2" key="1">
    <citation type="journal article" date="2023" name="Insect Mol. Biol.">
        <title>Genome sequencing provides insights into the evolution of gene families encoding plant cell wall-degrading enzymes in longhorned beetles.</title>
        <authorList>
            <person name="Shin N.R."/>
            <person name="Okamura Y."/>
            <person name="Kirsch R."/>
            <person name="Pauchet Y."/>
        </authorList>
    </citation>
    <scope>NUCLEOTIDE SEQUENCE</scope>
    <source>
        <strain evidence="2">AMC_N1</strain>
    </source>
</reference>
<dbReference type="Pfam" id="PF10545">
    <property type="entry name" value="MADF_DNA_bdg"/>
    <property type="match status" value="1"/>
</dbReference>
<dbReference type="Proteomes" id="UP001162162">
    <property type="component" value="Unassembled WGS sequence"/>
</dbReference>
<protein>
    <recommendedName>
        <fullName evidence="1">MADF domain-containing protein</fullName>
    </recommendedName>
</protein>
<dbReference type="PROSITE" id="PS51029">
    <property type="entry name" value="MADF"/>
    <property type="match status" value="1"/>
</dbReference>
<dbReference type="EMBL" id="JAPWTK010000178">
    <property type="protein sequence ID" value="KAJ8946725.1"/>
    <property type="molecule type" value="Genomic_DNA"/>
</dbReference>
<evidence type="ECO:0000313" key="3">
    <source>
        <dbReference type="Proteomes" id="UP001162162"/>
    </source>
</evidence>
<dbReference type="PANTHER" id="PTHR21505">
    <property type="entry name" value="MADF DOMAIN-CONTAINING PROTEIN-RELATED"/>
    <property type="match status" value="1"/>
</dbReference>
<name>A0AAV8Y7K4_9CUCU</name>
<comment type="caution">
    <text evidence="2">The sequence shown here is derived from an EMBL/GenBank/DDBJ whole genome shotgun (WGS) entry which is preliminary data.</text>
</comment>
<evidence type="ECO:0000313" key="2">
    <source>
        <dbReference type="EMBL" id="KAJ8946725.1"/>
    </source>
</evidence>
<dbReference type="PANTHER" id="PTHR21505:SF12">
    <property type="entry name" value="MADF DOMAIN-CONTAINING PROTEIN-RELATED"/>
    <property type="match status" value="1"/>
</dbReference>
<dbReference type="InterPro" id="IPR006578">
    <property type="entry name" value="MADF-dom"/>
</dbReference>
<gene>
    <name evidence="2" type="ORF">NQ318_020819</name>
</gene>